<reference evidence="1 2" key="1">
    <citation type="journal article" date="2020" name="Phytopathology">
        <title>Genome Sequence Resources of Colletotrichum truncatum, C. plurivorum, C. musicola, and C. sojae: Four Species Pathogenic to Soybean (Glycine max).</title>
        <authorList>
            <person name="Rogerio F."/>
            <person name="Boufleur T.R."/>
            <person name="Ciampi-Guillardi M."/>
            <person name="Sukno S.A."/>
            <person name="Thon M.R."/>
            <person name="Massola Junior N.S."/>
            <person name="Baroncelli R."/>
        </authorList>
    </citation>
    <scope>NUCLEOTIDE SEQUENCE [LARGE SCALE GENOMIC DNA]</scope>
    <source>
        <strain evidence="1 2">CMES1059</strain>
    </source>
</reference>
<organism evidence="1 2">
    <name type="scientific">Colletotrichum truncatum</name>
    <name type="common">Anthracnose fungus</name>
    <name type="synonym">Colletotrichum capsici</name>
    <dbReference type="NCBI Taxonomy" id="5467"/>
    <lineage>
        <taxon>Eukaryota</taxon>
        <taxon>Fungi</taxon>
        <taxon>Dikarya</taxon>
        <taxon>Ascomycota</taxon>
        <taxon>Pezizomycotina</taxon>
        <taxon>Sordariomycetes</taxon>
        <taxon>Hypocreomycetidae</taxon>
        <taxon>Glomerellales</taxon>
        <taxon>Glomerellaceae</taxon>
        <taxon>Colletotrichum</taxon>
        <taxon>Colletotrichum truncatum species complex</taxon>
    </lineage>
</organism>
<comment type="caution">
    <text evidence="1">The sequence shown here is derived from an EMBL/GenBank/DDBJ whole genome shotgun (WGS) entry which is preliminary data.</text>
</comment>
<protein>
    <submittedName>
        <fullName evidence="1">Alpha-amylase</fullName>
    </submittedName>
</protein>
<gene>
    <name evidence="1" type="ORF">CTRU02_202954</name>
</gene>
<dbReference type="EMBL" id="VUJX02000002">
    <property type="protein sequence ID" value="KAL0940191.1"/>
    <property type="molecule type" value="Genomic_DNA"/>
</dbReference>
<evidence type="ECO:0000313" key="1">
    <source>
        <dbReference type="EMBL" id="KAL0940191.1"/>
    </source>
</evidence>
<name>A0ACC3Z7X7_COLTU</name>
<dbReference type="Proteomes" id="UP000805649">
    <property type="component" value="Unassembled WGS sequence"/>
</dbReference>
<sequence length="530" mass="58711">MRFHTSAFSLLTVGAIQSASALDAAGWRNQSIYQILTDRYATSDGSSPACDTAPGLYCGGTWKGITKNLDYIQNLGATAIWISPVVKNVEGNINGAGEGYHGFWTQDIYSINERFGTEDDLKELSAALHARGMYLMVDIAPNHVGLNDDPGNYTKYIPFDKPEYYHKECPINWNNRISEQLCWLEGLPDLRTEDDYVRKVYAAWIKDLVTKYSIDGLRVDTALEIEPEFFTEGGFRDAAGVFLLGEISHTGLDVLAPYQQVMDGFMDYSSYHLLANAFKKVDASLESVYKGANEMANKASIDPSLLGSFAENHDQVRFPYSNKDIALAKNLYALSMLRDGIPIVYYGQEQHYAGGATPNQREALWLSGYDIHSELYGWIQQTNKIRVHAAEANPNFLAKDRTQAVFSYGSRDSSRVIAFRKGQLFSMYTNGGVGATNNVMFAIARNVHGYAIGEDLVDVLNCESFQVASHGRLWVQMPAGGLPRVFLPKSQTEGLCNDIKAPLSSATIKVGVDKNTGYSKRSLPFVTTLL</sequence>
<evidence type="ECO:0000313" key="2">
    <source>
        <dbReference type="Proteomes" id="UP000805649"/>
    </source>
</evidence>
<keyword evidence="2" id="KW-1185">Reference proteome</keyword>
<accession>A0ACC3Z7X7</accession>
<proteinExistence type="predicted"/>